<gene>
    <name evidence="2" type="ORF">H3H32_22470</name>
</gene>
<proteinExistence type="predicted"/>
<dbReference type="InterPro" id="IPR053863">
    <property type="entry name" value="Glyoxy/Ble-like_N"/>
</dbReference>
<dbReference type="AlphaFoldDB" id="A0A7G5GPF0"/>
<sequence length="135" mass="15109">MATKIFLNLPVKDLNKSVEFFTKLGYSFNAQFTNQDGTCMIISEDIYVMLLVEKFFKSFIKKEIADTSKTTEAIICLSADNREAVDEVVKKAVAAGATTPTEAQDQGFMYSHGFQDLDGHLWEFVYMDPAAVNQA</sequence>
<protein>
    <submittedName>
        <fullName evidence="2">VOC family protein</fullName>
    </submittedName>
</protein>
<dbReference type="PROSITE" id="PS51819">
    <property type="entry name" value="VOC"/>
    <property type="match status" value="1"/>
</dbReference>
<dbReference type="PANTHER" id="PTHR36503:SF2">
    <property type="entry name" value="BLR2408 PROTEIN"/>
    <property type="match status" value="1"/>
</dbReference>
<dbReference type="EMBL" id="CP059732">
    <property type="protein sequence ID" value="QMW00742.1"/>
    <property type="molecule type" value="Genomic_DNA"/>
</dbReference>
<dbReference type="RefSeq" id="WP_182457856.1">
    <property type="nucleotide sequence ID" value="NZ_CP059732.1"/>
</dbReference>
<dbReference type="Pfam" id="PF22677">
    <property type="entry name" value="Ble-like_N"/>
    <property type="match status" value="1"/>
</dbReference>
<evidence type="ECO:0000259" key="1">
    <source>
        <dbReference type="PROSITE" id="PS51819"/>
    </source>
</evidence>
<keyword evidence="3" id="KW-1185">Reference proteome</keyword>
<reference evidence="2 3" key="1">
    <citation type="submission" date="2020-07" db="EMBL/GenBank/DDBJ databases">
        <title>Spirosoma foliorum sp. nov., isolated from the leaves on the Nejang mountain Korea, Republic of.</title>
        <authorList>
            <person name="Ho H."/>
            <person name="Lee Y.-J."/>
            <person name="Nurcahyanto D.-A."/>
            <person name="Kim S.-G."/>
        </authorList>
    </citation>
    <scope>NUCLEOTIDE SEQUENCE [LARGE SCALE GENOMIC DNA]</scope>
    <source>
        <strain evidence="2 3">PL0136</strain>
    </source>
</reference>
<accession>A0A7G5GPF0</accession>
<dbReference type="SUPFAM" id="SSF54593">
    <property type="entry name" value="Glyoxalase/Bleomycin resistance protein/Dihydroxybiphenyl dioxygenase"/>
    <property type="match status" value="1"/>
</dbReference>
<dbReference type="KEGG" id="sfol:H3H32_22470"/>
<dbReference type="PANTHER" id="PTHR36503">
    <property type="entry name" value="BLR2520 PROTEIN"/>
    <property type="match status" value="1"/>
</dbReference>
<dbReference type="Proteomes" id="UP000515369">
    <property type="component" value="Chromosome"/>
</dbReference>
<evidence type="ECO:0000313" key="3">
    <source>
        <dbReference type="Proteomes" id="UP000515369"/>
    </source>
</evidence>
<name>A0A7G5GPF0_9BACT</name>
<dbReference type="InterPro" id="IPR037523">
    <property type="entry name" value="VOC_core"/>
</dbReference>
<organism evidence="2 3">
    <name type="scientific">Spirosoma foliorum</name>
    <dbReference type="NCBI Taxonomy" id="2710596"/>
    <lineage>
        <taxon>Bacteria</taxon>
        <taxon>Pseudomonadati</taxon>
        <taxon>Bacteroidota</taxon>
        <taxon>Cytophagia</taxon>
        <taxon>Cytophagales</taxon>
        <taxon>Cytophagaceae</taxon>
        <taxon>Spirosoma</taxon>
    </lineage>
</organism>
<dbReference type="Gene3D" id="3.10.180.10">
    <property type="entry name" value="2,3-Dihydroxybiphenyl 1,2-Dioxygenase, domain 1"/>
    <property type="match status" value="1"/>
</dbReference>
<dbReference type="InterPro" id="IPR029068">
    <property type="entry name" value="Glyas_Bleomycin-R_OHBP_Dase"/>
</dbReference>
<feature type="domain" description="VOC" evidence="1">
    <location>
        <begin position="3"/>
        <end position="127"/>
    </location>
</feature>
<evidence type="ECO:0000313" key="2">
    <source>
        <dbReference type="EMBL" id="QMW00742.1"/>
    </source>
</evidence>